<comment type="caution">
    <text evidence="2">The sequence shown here is derived from an EMBL/GenBank/DDBJ whole genome shotgun (WGS) entry which is preliminary data.</text>
</comment>
<feature type="region of interest" description="Disordered" evidence="1">
    <location>
        <begin position="22"/>
        <end position="108"/>
    </location>
</feature>
<feature type="non-terminal residue" evidence="2">
    <location>
        <position position="1"/>
    </location>
</feature>
<proteinExistence type="predicted"/>
<gene>
    <name evidence="2" type="ORF">CSHISOI_04325</name>
</gene>
<dbReference type="AlphaFoldDB" id="A0A5Q4BVT4"/>
<evidence type="ECO:0000313" key="2">
    <source>
        <dbReference type="EMBL" id="TQN71180.1"/>
    </source>
</evidence>
<name>A0A5Q4BVT4_9PEZI</name>
<keyword evidence="3" id="KW-1185">Reference proteome</keyword>
<reference evidence="2 3" key="1">
    <citation type="journal article" date="2019" name="Sci. Rep.">
        <title>Colletotrichum shisoi sp. nov., an anthracnose pathogen of Perilla frutescens in Japan: molecular phylogenetic, morphological and genomic evidence.</title>
        <authorList>
            <person name="Gan P."/>
            <person name="Tsushima A."/>
            <person name="Hiroyama R."/>
            <person name="Narusaka M."/>
            <person name="Takano Y."/>
            <person name="Narusaka Y."/>
            <person name="Kawaradani M."/>
            <person name="Damm U."/>
            <person name="Shirasu K."/>
        </authorList>
    </citation>
    <scope>NUCLEOTIDE SEQUENCE [LARGE SCALE GENOMIC DNA]</scope>
    <source>
        <strain evidence="2 3">PG-2018a</strain>
    </source>
</reference>
<protein>
    <submittedName>
        <fullName evidence="2">Uncharacterized protein</fullName>
    </submittedName>
</protein>
<dbReference type="Proteomes" id="UP000326340">
    <property type="component" value="Unassembled WGS sequence"/>
</dbReference>
<evidence type="ECO:0000256" key="1">
    <source>
        <dbReference type="SAM" id="MobiDB-lite"/>
    </source>
</evidence>
<organism evidence="2 3">
    <name type="scientific">Colletotrichum shisoi</name>
    <dbReference type="NCBI Taxonomy" id="2078593"/>
    <lineage>
        <taxon>Eukaryota</taxon>
        <taxon>Fungi</taxon>
        <taxon>Dikarya</taxon>
        <taxon>Ascomycota</taxon>
        <taxon>Pezizomycotina</taxon>
        <taxon>Sordariomycetes</taxon>
        <taxon>Hypocreomycetidae</taxon>
        <taxon>Glomerellales</taxon>
        <taxon>Glomerellaceae</taxon>
        <taxon>Colletotrichum</taxon>
        <taxon>Colletotrichum destructivum species complex</taxon>
    </lineage>
</organism>
<dbReference type="EMBL" id="PUHP01000296">
    <property type="protein sequence ID" value="TQN71180.1"/>
    <property type="molecule type" value="Genomic_DNA"/>
</dbReference>
<sequence>ELRKTPLGEIRSSGHSSIISISLPLLSPPPPLPLRPSTSKTKRQLLVPNSRWTNRRPESAANDGFDALRRPIATARRQAQPIRRDVYARPQQPTANGQHQPAGDETAKMRAGRHLNHCVGAVWVM</sequence>
<evidence type="ECO:0000313" key="3">
    <source>
        <dbReference type="Proteomes" id="UP000326340"/>
    </source>
</evidence>
<accession>A0A5Q4BVT4</accession>